<keyword evidence="1" id="KW-1133">Transmembrane helix</keyword>
<dbReference type="OrthoDB" id="3678830at2"/>
<protein>
    <submittedName>
        <fullName evidence="2">Uncharacterized protein</fullName>
    </submittedName>
</protein>
<keyword evidence="3" id="KW-1185">Reference proteome</keyword>
<dbReference type="Proteomes" id="UP000468735">
    <property type="component" value="Unassembled WGS sequence"/>
</dbReference>
<organism evidence="2 3">
    <name type="scientific">Actinomadura rudentiformis</name>
    <dbReference type="NCBI Taxonomy" id="359158"/>
    <lineage>
        <taxon>Bacteria</taxon>
        <taxon>Bacillati</taxon>
        <taxon>Actinomycetota</taxon>
        <taxon>Actinomycetes</taxon>
        <taxon>Streptosporangiales</taxon>
        <taxon>Thermomonosporaceae</taxon>
        <taxon>Actinomadura</taxon>
    </lineage>
</organism>
<gene>
    <name evidence="2" type="ORF">F8566_31310</name>
</gene>
<keyword evidence="1" id="KW-0472">Membrane</keyword>
<sequence>MGVTDSLWRSIHLPWMLVWLATFTSLAGLVAYAAVAYRRQRRSRSAQSQGLIDICIYLNARSVMGVYRTSQARPALVRQVVERTTNSRSREAWGTIYGLGGGGGKEVSDERLLSYIEETEPISVISEVISLLEERDGVIYADLTDGTILPGPAVTKVLGGYRSDTARSLRLSDLRGHYVSVTGLFHLSEPTGDKVTFLAPYGVTSPDGTPSPHVKITCSASGMQDQDERVERFHARCLGKVNGWDPETRVLDIHPVAMFR</sequence>
<name>A0A6H9YUY1_9ACTN</name>
<evidence type="ECO:0000256" key="1">
    <source>
        <dbReference type="SAM" id="Phobius"/>
    </source>
</evidence>
<dbReference type="AlphaFoldDB" id="A0A6H9YUY1"/>
<comment type="caution">
    <text evidence="2">The sequence shown here is derived from an EMBL/GenBank/DDBJ whole genome shotgun (WGS) entry which is preliminary data.</text>
</comment>
<reference evidence="2 3" key="1">
    <citation type="submission" date="2019-09" db="EMBL/GenBank/DDBJ databases">
        <title>Actinomadura physcomitrii sp. nov., a novel actinomycete isolated from moss [Physcomitrium sphaericum (Ludw) Fuernr].</title>
        <authorList>
            <person name="Zhuang X."/>
            <person name="Liu C."/>
        </authorList>
    </citation>
    <scope>NUCLEOTIDE SEQUENCE [LARGE SCALE GENOMIC DNA]</scope>
    <source>
        <strain evidence="2 3">HMC1</strain>
    </source>
</reference>
<evidence type="ECO:0000313" key="2">
    <source>
        <dbReference type="EMBL" id="KAB2344420.1"/>
    </source>
</evidence>
<keyword evidence="1" id="KW-0812">Transmembrane</keyword>
<dbReference type="EMBL" id="WBMT01000016">
    <property type="protein sequence ID" value="KAB2344420.1"/>
    <property type="molecule type" value="Genomic_DNA"/>
</dbReference>
<proteinExistence type="predicted"/>
<accession>A0A6H9YUY1</accession>
<dbReference type="RefSeq" id="WP_151565448.1">
    <property type="nucleotide sequence ID" value="NZ_WBMT01000016.1"/>
</dbReference>
<feature type="transmembrane region" description="Helical" evidence="1">
    <location>
        <begin position="12"/>
        <end position="35"/>
    </location>
</feature>
<evidence type="ECO:0000313" key="3">
    <source>
        <dbReference type="Proteomes" id="UP000468735"/>
    </source>
</evidence>